<reference evidence="1 2" key="1">
    <citation type="submission" date="2022-04" db="EMBL/GenBank/DDBJ databases">
        <title>Positive selection, recombination, and allopatry shape intraspecific diversity of widespread and dominant cyanobacteria.</title>
        <authorList>
            <person name="Wei J."/>
            <person name="Shu W."/>
            <person name="Hu C."/>
        </authorList>
    </citation>
    <scope>NUCLEOTIDE SEQUENCE [LARGE SCALE GENOMIC DNA]</scope>
    <source>
        <strain evidence="1 2">AS-A4</strain>
    </source>
</reference>
<proteinExistence type="predicted"/>
<name>A0ABV0KEM7_9CYAN</name>
<sequence>MANSENLSWWQYHEQIIRKQDVHCFDYIFKWDLLYKARSYYLTHEGWGTGTTCWYVALEIGSRYMCCADTPEEAVAVGLNTAIAYLRRKLETFNDGKTKELLLPHETERYQKLLEELQAIDTAWVDKPTQDNYHDCVQRKHNERYGVVR</sequence>
<organism evidence="1 2">
    <name type="scientific">Stenomitos frigidus AS-A4</name>
    <dbReference type="NCBI Taxonomy" id="2933935"/>
    <lineage>
        <taxon>Bacteria</taxon>
        <taxon>Bacillati</taxon>
        <taxon>Cyanobacteriota</taxon>
        <taxon>Cyanophyceae</taxon>
        <taxon>Leptolyngbyales</taxon>
        <taxon>Leptolyngbyaceae</taxon>
        <taxon>Stenomitos</taxon>
    </lineage>
</organism>
<dbReference type="EMBL" id="JAMPLM010000002">
    <property type="protein sequence ID" value="MEP1057655.1"/>
    <property type="molecule type" value="Genomic_DNA"/>
</dbReference>
<gene>
    <name evidence="1" type="ORF">NDI38_04335</name>
</gene>
<dbReference type="RefSeq" id="WP_190450638.1">
    <property type="nucleotide sequence ID" value="NZ_JAMPLM010000002.1"/>
</dbReference>
<keyword evidence="2" id="KW-1185">Reference proteome</keyword>
<evidence type="ECO:0000313" key="2">
    <source>
        <dbReference type="Proteomes" id="UP001476950"/>
    </source>
</evidence>
<evidence type="ECO:0000313" key="1">
    <source>
        <dbReference type="EMBL" id="MEP1057655.1"/>
    </source>
</evidence>
<accession>A0ABV0KEM7</accession>
<protein>
    <submittedName>
        <fullName evidence="1">Uncharacterized protein</fullName>
    </submittedName>
</protein>
<dbReference type="Proteomes" id="UP001476950">
    <property type="component" value="Unassembled WGS sequence"/>
</dbReference>
<comment type="caution">
    <text evidence="1">The sequence shown here is derived from an EMBL/GenBank/DDBJ whole genome shotgun (WGS) entry which is preliminary data.</text>
</comment>